<feature type="transmembrane region" description="Helical" evidence="2">
    <location>
        <begin position="132"/>
        <end position="152"/>
    </location>
</feature>
<name>A0A914XS95_9BILA</name>
<evidence type="ECO:0000256" key="2">
    <source>
        <dbReference type="SAM" id="Phobius"/>
    </source>
</evidence>
<dbReference type="AlphaFoldDB" id="A0A914XS95"/>
<dbReference type="Proteomes" id="UP000887566">
    <property type="component" value="Unplaced"/>
</dbReference>
<feature type="transmembrane region" description="Helical" evidence="2">
    <location>
        <begin position="194"/>
        <end position="220"/>
    </location>
</feature>
<feature type="compositionally biased region" description="Polar residues" evidence="1">
    <location>
        <begin position="235"/>
        <end position="244"/>
    </location>
</feature>
<evidence type="ECO:0000256" key="1">
    <source>
        <dbReference type="SAM" id="MobiDB-lite"/>
    </source>
</evidence>
<dbReference type="WBParaSite" id="PSAMB.scaffold990size37562.g10179.t1">
    <property type="protein sequence ID" value="PSAMB.scaffold990size37562.g10179.t1"/>
    <property type="gene ID" value="PSAMB.scaffold990size37562.g10179"/>
</dbReference>
<keyword evidence="3" id="KW-1185">Reference proteome</keyword>
<feature type="region of interest" description="Disordered" evidence="1">
    <location>
        <begin position="231"/>
        <end position="260"/>
    </location>
</feature>
<sequence>MASKATVCVPQNDLKQQFGNQLTVPAAHVRRSSVGGRPTNVVWNDRLDNWKRQFGSSLSVYTSSLSLSYVGQSQGMHNLYSIMSRYSCCCGICNLKGTALAMGAWGTISALIAIGVYSAYIFNDSQYLKMTVFSVSVFKLLASFSLFIGVYAENHCLLIPFLIDCVVCMIGSIGIAMLLLVSSETGSHTQIFPLLAALSLAFVAVYLWFLVIVSMCFVLFRDKRRINLDAPPDESVSSQRCSENSPRRKPSALRVNSSYF</sequence>
<feature type="transmembrane region" description="Helical" evidence="2">
    <location>
        <begin position="99"/>
        <end position="120"/>
    </location>
</feature>
<protein>
    <submittedName>
        <fullName evidence="4">Uncharacterized protein</fullName>
    </submittedName>
</protein>
<evidence type="ECO:0000313" key="3">
    <source>
        <dbReference type="Proteomes" id="UP000887566"/>
    </source>
</evidence>
<organism evidence="3 4">
    <name type="scientific">Plectus sambesii</name>
    <dbReference type="NCBI Taxonomy" id="2011161"/>
    <lineage>
        <taxon>Eukaryota</taxon>
        <taxon>Metazoa</taxon>
        <taxon>Ecdysozoa</taxon>
        <taxon>Nematoda</taxon>
        <taxon>Chromadorea</taxon>
        <taxon>Plectida</taxon>
        <taxon>Plectina</taxon>
        <taxon>Plectoidea</taxon>
        <taxon>Plectidae</taxon>
        <taxon>Plectus</taxon>
    </lineage>
</organism>
<keyword evidence="2" id="KW-1133">Transmembrane helix</keyword>
<feature type="transmembrane region" description="Helical" evidence="2">
    <location>
        <begin position="158"/>
        <end position="182"/>
    </location>
</feature>
<keyword evidence="2" id="KW-0472">Membrane</keyword>
<reference evidence="4" key="1">
    <citation type="submission" date="2022-11" db="UniProtKB">
        <authorList>
            <consortium name="WormBaseParasite"/>
        </authorList>
    </citation>
    <scope>IDENTIFICATION</scope>
</reference>
<keyword evidence="2" id="KW-0812">Transmembrane</keyword>
<accession>A0A914XS95</accession>
<evidence type="ECO:0000313" key="4">
    <source>
        <dbReference type="WBParaSite" id="PSAMB.scaffold990size37562.g10179.t1"/>
    </source>
</evidence>
<proteinExistence type="predicted"/>